<dbReference type="GO" id="GO:0005634">
    <property type="term" value="C:nucleus"/>
    <property type="evidence" value="ECO:0007669"/>
    <property type="project" value="TreeGrafter"/>
</dbReference>
<dbReference type="InterPro" id="IPR015943">
    <property type="entry name" value="WD40/YVTN_repeat-like_dom_sf"/>
</dbReference>
<dbReference type="PANTHER" id="PTHR16266:SF17">
    <property type="entry name" value="BRWD3"/>
    <property type="match status" value="1"/>
</dbReference>
<evidence type="ECO:0000259" key="7">
    <source>
        <dbReference type="PROSITE" id="PS50014"/>
    </source>
</evidence>
<dbReference type="SUPFAM" id="SSF47370">
    <property type="entry name" value="Bromodomain"/>
    <property type="match status" value="1"/>
</dbReference>
<feature type="compositionally biased region" description="Acidic residues" evidence="6">
    <location>
        <begin position="1051"/>
        <end position="1064"/>
    </location>
</feature>
<feature type="compositionally biased region" description="Acidic residues" evidence="6">
    <location>
        <begin position="1093"/>
        <end position="1108"/>
    </location>
</feature>
<dbReference type="VEuPathDB" id="AmoebaDB:EHI5A_150130"/>
<sequence length="1151" mass="134210">MLLSVEPKPISNTQHYLNSLISRQIGQEFKETEVLSFQTLDFYELINMIGHTKKITQQLFDMDREMMITASEDGLIKLWNLIDGHLIATLRGHSKGVEDIDISFDHKYLASCGADGRCIIWDLENKKIEKSFFVSHKKTTMVTFFPKTYGFIVMEKDNLGHVFTPTLEFLASIDCFWETKKTFDYGCFNTSGDMFTSTCGDIILFSFKDPVPERVNALYKSKDSMTFVNKVRDKDLFICGSSQKLVICDFTENVKILYLKQQKNMTSNCYVLEFNGGEIKERIETSKITNDLKYIIIGFSEGTIRVYKNDDKFSFFSECKGKHTNKIKCIELHPKRTNIFATCAEDGQTIIWDLINGLHPILFFTRDDYHDKDLRSLLLTDLRFSPDGSYLSVADDLGTFSLFGIGSEGKSSFRWTPPQQFFQSDYNKLLYDGAGNCIDEKFKVAPHLVPRGSVCDFTFIPYSSIQQILNTNNKLLLQCTENRFTPETYSFRDNPEEAIIPRISITTEPNEQNPMLEDTPGEADDAVFDVDEDIDITQQHLTRNAASRMGIVIPDNGTEEVPAVPIVDDGSLEVNESSSLESSSLDEEEEELFEELESSQAEEKEKKPTKRGQRQSINSVVIEETYTELLKEIYTSYPHWINKVVGEYDMTCPKKRKVYFPNIGDHVYYVPRFHEEYLKDISTNITGTDNLHYIGTEGWISCQITFMKIYYDDIQNEVFVSVDLKVEKEDVIINNIVFTQSRNQFIFLKEFIDYNVQYIEEQSHKRVNYGGSSYRVDFDNSIFMKYKGIKLVSSNGSIDVSINEIDSDYTEHRSDDFADEVREILINKLREIVDNEDYQIFKTPVDIRMYPNYIPTCPFPIDFNLILQRLINDNYYRTYDQVEWEIFKLIRNAVTYNGPNSPIGECAIEIAEELKPTLETCRTVVNTDLLVDLNTQLESFKEITIPNSSTKQRKTRKGNTETRQQEVKEVKEPSQESEEIQVMPKRNLRHNFIATDYELSLKEDNEEEEEEIEPKPRSKRRKTKNTSKQMNEEESQIYEEEQEFEQRLEEQLQEEEDSEEEDNPDTFIRPRRRRAKKITMPTRKRKQTKIEEKEDDFEEYFDTDDGDDYPVKRKYTTQEEQEDDESLKDENTELLEPSRFRRKTRNMNSSS</sequence>
<dbReference type="GO" id="GO:0006357">
    <property type="term" value="P:regulation of transcription by RNA polymerase II"/>
    <property type="evidence" value="ECO:0007669"/>
    <property type="project" value="TreeGrafter"/>
</dbReference>
<keyword evidence="1 5" id="KW-0853">WD repeat</keyword>
<dbReference type="EMBL" id="BDEQ01000001">
    <property type="protein sequence ID" value="GAT93676.1"/>
    <property type="molecule type" value="Genomic_DNA"/>
</dbReference>
<accession>A0A5K1UR48</accession>
<feature type="domain" description="Bromo" evidence="7">
    <location>
        <begin position="833"/>
        <end position="904"/>
    </location>
</feature>
<evidence type="ECO:0000256" key="6">
    <source>
        <dbReference type="SAM" id="MobiDB-lite"/>
    </source>
</evidence>
<feature type="compositionally biased region" description="Acidic residues" evidence="6">
    <location>
        <begin position="1032"/>
        <end position="1043"/>
    </location>
</feature>
<dbReference type="GO" id="GO:0008360">
    <property type="term" value="P:regulation of cell shape"/>
    <property type="evidence" value="ECO:0007669"/>
    <property type="project" value="TreeGrafter"/>
</dbReference>
<name>A0A5K1UR48_ENTHI</name>
<dbReference type="GO" id="GO:0007010">
    <property type="term" value="P:cytoskeleton organization"/>
    <property type="evidence" value="ECO:0007669"/>
    <property type="project" value="TreeGrafter"/>
</dbReference>
<dbReference type="Gene3D" id="1.20.920.10">
    <property type="entry name" value="Bromodomain-like"/>
    <property type="match status" value="1"/>
</dbReference>
<protein>
    <recommendedName>
        <fullName evidence="7">Bromo domain-containing protein</fullName>
    </recommendedName>
</protein>
<feature type="compositionally biased region" description="Acidic residues" evidence="6">
    <location>
        <begin position="584"/>
        <end position="597"/>
    </location>
</feature>
<dbReference type="InterPro" id="IPR001680">
    <property type="entry name" value="WD40_rpt"/>
</dbReference>
<feature type="region of interest" description="Disordered" evidence="6">
    <location>
        <begin position="944"/>
        <end position="983"/>
    </location>
</feature>
<dbReference type="Gene3D" id="2.130.10.10">
    <property type="entry name" value="YVTN repeat-like/Quinoprotein amine dehydrogenase"/>
    <property type="match status" value="1"/>
</dbReference>
<evidence type="ECO:0000313" key="9">
    <source>
        <dbReference type="Proteomes" id="UP000078387"/>
    </source>
</evidence>
<evidence type="ECO:0000256" key="4">
    <source>
        <dbReference type="PROSITE-ProRule" id="PRU00035"/>
    </source>
</evidence>
<dbReference type="OMA" id="QNTMLED"/>
<dbReference type="InterPro" id="IPR036427">
    <property type="entry name" value="Bromodomain-like_sf"/>
</dbReference>
<dbReference type="PROSITE" id="PS00678">
    <property type="entry name" value="WD_REPEATS_1"/>
    <property type="match status" value="2"/>
</dbReference>
<dbReference type="PROSITE" id="PS50082">
    <property type="entry name" value="WD_REPEATS_2"/>
    <property type="match status" value="3"/>
</dbReference>
<dbReference type="Pfam" id="PF00439">
    <property type="entry name" value="Bromodomain"/>
    <property type="match status" value="1"/>
</dbReference>
<feature type="region of interest" description="Disordered" evidence="6">
    <location>
        <begin position="1000"/>
        <end position="1151"/>
    </location>
</feature>
<feature type="repeat" description="WD" evidence="5">
    <location>
        <begin position="320"/>
        <end position="354"/>
    </location>
</feature>
<dbReference type="AlphaFoldDB" id="A0A5K1UR48"/>
<gene>
    <name evidence="8" type="ORF">CL6EHI_176990</name>
</gene>
<feature type="compositionally biased region" description="Basic and acidic residues" evidence="6">
    <location>
        <begin position="1128"/>
        <end position="1139"/>
    </location>
</feature>
<dbReference type="SMART" id="SM00297">
    <property type="entry name" value="BROMO"/>
    <property type="match status" value="1"/>
</dbReference>
<feature type="region of interest" description="Disordered" evidence="6">
    <location>
        <begin position="560"/>
        <end position="615"/>
    </location>
</feature>
<feature type="repeat" description="WD" evidence="5">
    <location>
        <begin position="48"/>
        <end position="89"/>
    </location>
</feature>
<dbReference type="PROSITE" id="PS50294">
    <property type="entry name" value="WD_REPEATS_REGION"/>
    <property type="match status" value="2"/>
</dbReference>
<dbReference type="SUPFAM" id="SSF50978">
    <property type="entry name" value="WD40 repeat-like"/>
    <property type="match status" value="1"/>
</dbReference>
<evidence type="ECO:0000256" key="3">
    <source>
        <dbReference type="ARBA" id="ARBA00023117"/>
    </source>
</evidence>
<dbReference type="VEuPathDB" id="AmoebaDB:EHI_176990"/>
<dbReference type="PANTHER" id="PTHR16266">
    <property type="entry name" value="WD REPEAT DOMAIN 9"/>
    <property type="match status" value="1"/>
</dbReference>
<dbReference type="PROSITE" id="PS50014">
    <property type="entry name" value="BROMODOMAIN_2"/>
    <property type="match status" value="1"/>
</dbReference>
<dbReference type="Proteomes" id="UP000078387">
    <property type="component" value="Unassembled WGS sequence"/>
</dbReference>
<dbReference type="InterPro" id="IPR052060">
    <property type="entry name" value="Bromo_WD_repeat"/>
</dbReference>
<dbReference type="VEuPathDB" id="AmoebaDB:EHI8A_115690"/>
<evidence type="ECO:0000256" key="1">
    <source>
        <dbReference type="ARBA" id="ARBA00022574"/>
    </source>
</evidence>
<feature type="compositionally biased region" description="Low complexity" evidence="6">
    <location>
        <begin position="572"/>
        <end position="583"/>
    </location>
</feature>
<feature type="repeat" description="WD" evidence="5">
    <location>
        <begin position="90"/>
        <end position="131"/>
    </location>
</feature>
<reference evidence="8 9" key="1">
    <citation type="submission" date="2016-05" db="EMBL/GenBank/DDBJ databases">
        <title>First whole genome sequencing of Entamoeba histolytica HM1:IMSS-clone-6.</title>
        <authorList>
            <person name="Mukherjee Avik.K."/>
            <person name="Izumyama S."/>
            <person name="Nakada-Tsukui K."/>
            <person name="Nozaki T."/>
        </authorList>
    </citation>
    <scope>NUCLEOTIDE SEQUENCE [LARGE SCALE GENOMIC DNA]</scope>
    <source>
        <strain evidence="8 9">HM1:IMSS clone 6</strain>
    </source>
</reference>
<evidence type="ECO:0000256" key="5">
    <source>
        <dbReference type="PROSITE-ProRule" id="PRU00221"/>
    </source>
</evidence>
<dbReference type="SMART" id="SM00320">
    <property type="entry name" value="WD40"/>
    <property type="match status" value="5"/>
</dbReference>
<dbReference type="InterPro" id="IPR001487">
    <property type="entry name" value="Bromodomain"/>
</dbReference>
<organism evidence="8 9">
    <name type="scientific">Entamoeba histolytica</name>
    <dbReference type="NCBI Taxonomy" id="5759"/>
    <lineage>
        <taxon>Eukaryota</taxon>
        <taxon>Amoebozoa</taxon>
        <taxon>Evosea</taxon>
        <taxon>Archamoebae</taxon>
        <taxon>Mastigamoebida</taxon>
        <taxon>Entamoebidae</taxon>
        <taxon>Entamoeba</taxon>
    </lineage>
</organism>
<dbReference type="InterPro" id="IPR019775">
    <property type="entry name" value="WD40_repeat_CS"/>
</dbReference>
<keyword evidence="3 4" id="KW-0103">Bromodomain</keyword>
<dbReference type="InterPro" id="IPR036322">
    <property type="entry name" value="WD40_repeat_dom_sf"/>
</dbReference>
<comment type="caution">
    <text evidence="8">The sequence shown here is derived from an EMBL/GenBank/DDBJ whole genome shotgun (WGS) entry which is preliminary data.</text>
</comment>
<dbReference type="Pfam" id="PF00400">
    <property type="entry name" value="WD40"/>
    <property type="match status" value="3"/>
</dbReference>
<feature type="compositionally biased region" description="Basic residues" evidence="6">
    <location>
        <begin position="1069"/>
        <end position="1087"/>
    </location>
</feature>
<proteinExistence type="predicted"/>
<feature type="compositionally biased region" description="Basic and acidic residues" evidence="6">
    <location>
        <begin position="958"/>
        <end position="974"/>
    </location>
</feature>
<dbReference type="VEuPathDB" id="AmoebaDB:KM1_166100"/>
<evidence type="ECO:0000313" key="8">
    <source>
        <dbReference type="EMBL" id="GAT93676.1"/>
    </source>
</evidence>
<keyword evidence="2" id="KW-0677">Repeat</keyword>
<dbReference type="CDD" id="cd05529">
    <property type="entry name" value="Bromo_WDR9_I_like"/>
    <property type="match status" value="1"/>
</dbReference>
<evidence type="ECO:0000256" key="2">
    <source>
        <dbReference type="ARBA" id="ARBA00022737"/>
    </source>
</evidence>
<dbReference type="VEuPathDB" id="AmoebaDB:EHI7A_159960"/>